<comment type="caution">
    <text evidence="7">The sequence shown here is derived from an EMBL/GenBank/DDBJ whole genome shotgun (WGS) entry which is preliminary data.</text>
</comment>
<comment type="similarity">
    <text evidence="3">Belongs to the peptidase M10B family.</text>
</comment>
<sequence length="569" mass="58736">MSLTTGNNAIDSLVYSSWNNNAGTPAQLTYSFMCRVPSDASADDANGFRAMTAAQQAGVQKALAAWAAVANVTFTQVAVNGDIQLGTNNQGSQSSGYAYLPNGSDPTYLFTNNTEAYNNTFADGGFGISVLIHELGHTLGLKHPGNYNSTGGGIDGPFLPAATDNLDYTQMSYNTGSGFSLNHNYGITPMLYDIQAMQYLYGANMSYHTGADTYGFGTNAALQCIWDAGGNDTFDFSACTGATTINLNAGTFSSTAPGYNNISIAYNVTIERAIAGSGGSTIYANAAGNVINGGAGNDTIYEGAGNDIISGGGGTDTVKFSQALAAFTLNGSAAALTVSGDGTDSLSGIANLSFSDATVQTGNYGSFLGGTANADVLTAGSGSQLITGGGGIDLVNFSGKKADYLVGANLAGVTLGDQAGNTDLLAGVERVQFSDHTGLAFDTGGEAGQLYRLYGIFNRAPDDVGMGFFLYQMDHGMNLLTIASGFVNSNEFVETFGVNATNEAFATALYHNILHRDPDAAGYAVTVNALNQGLAREQALVIFTESAENIETVSHVMPVGISYTPWAPV</sequence>
<dbReference type="InterPro" id="IPR001343">
    <property type="entry name" value="Hemolysn_Ca-bd"/>
</dbReference>
<dbReference type="InterPro" id="IPR011049">
    <property type="entry name" value="Serralysin-like_metalloprot_C"/>
</dbReference>
<feature type="domain" description="Peptidase metallopeptidase" evidence="6">
    <location>
        <begin position="26"/>
        <end position="187"/>
    </location>
</feature>
<dbReference type="OrthoDB" id="480426at2"/>
<dbReference type="GO" id="GO:0005509">
    <property type="term" value="F:calcium ion binding"/>
    <property type="evidence" value="ECO:0007669"/>
    <property type="project" value="InterPro"/>
</dbReference>
<dbReference type="InterPro" id="IPR024079">
    <property type="entry name" value="MetalloPept_cat_dom_sf"/>
</dbReference>
<keyword evidence="8" id="KW-1185">Reference proteome</keyword>
<dbReference type="GO" id="GO:0008270">
    <property type="term" value="F:zinc ion binding"/>
    <property type="evidence" value="ECO:0007669"/>
    <property type="project" value="InterPro"/>
</dbReference>
<name>A0A4Y9RX14_9BURK</name>
<dbReference type="Gene3D" id="3.40.390.10">
    <property type="entry name" value="Collagenase (Catalytic Domain)"/>
    <property type="match status" value="1"/>
</dbReference>
<evidence type="ECO:0000259" key="6">
    <source>
        <dbReference type="SMART" id="SM00235"/>
    </source>
</evidence>
<evidence type="ECO:0000313" key="7">
    <source>
        <dbReference type="EMBL" id="TFW13433.1"/>
    </source>
</evidence>
<dbReference type="RefSeq" id="WP_135204999.1">
    <property type="nucleotide sequence ID" value="NZ_SPVG01000275.1"/>
</dbReference>
<evidence type="ECO:0000256" key="4">
    <source>
        <dbReference type="ARBA" id="ARBA00022525"/>
    </source>
</evidence>
<dbReference type="Gene3D" id="2.150.10.10">
    <property type="entry name" value="Serralysin-like metalloprotease, C-terminal"/>
    <property type="match status" value="1"/>
</dbReference>
<comment type="cofactor">
    <cofactor evidence="1">
        <name>Ca(2+)</name>
        <dbReference type="ChEBI" id="CHEBI:29108"/>
    </cofactor>
</comment>
<evidence type="ECO:0000256" key="3">
    <source>
        <dbReference type="ARBA" id="ARBA00009490"/>
    </source>
</evidence>
<dbReference type="Pfam" id="PF08548">
    <property type="entry name" value="Peptidase_M10_C"/>
    <property type="match status" value="1"/>
</dbReference>
<dbReference type="SUPFAM" id="SSF51120">
    <property type="entry name" value="beta-Roll"/>
    <property type="match status" value="1"/>
</dbReference>
<dbReference type="EMBL" id="SPVG01000275">
    <property type="protein sequence ID" value="TFW13433.1"/>
    <property type="molecule type" value="Genomic_DNA"/>
</dbReference>
<evidence type="ECO:0000256" key="5">
    <source>
        <dbReference type="ARBA" id="ARBA00022737"/>
    </source>
</evidence>
<proteinExistence type="inferred from homology"/>
<keyword evidence="4" id="KW-0964">Secreted</keyword>
<dbReference type="InterPro" id="IPR018511">
    <property type="entry name" value="Hemolysin-typ_Ca-bd_CS"/>
</dbReference>
<dbReference type="SMART" id="SM00235">
    <property type="entry name" value="ZnMc"/>
    <property type="match status" value="1"/>
</dbReference>
<keyword evidence="5" id="KW-0677">Repeat</keyword>
<dbReference type="AlphaFoldDB" id="A0A4Y9RX14"/>
<dbReference type="InterPro" id="IPR006026">
    <property type="entry name" value="Peptidase_Metallo"/>
</dbReference>
<evidence type="ECO:0000256" key="2">
    <source>
        <dbReference type="ARBA" id="ARBA00004613"/>
    </source>
</evidence>
<evidence type="ECO:0000256" key="1">
    <source>
        <dbReference type="ARBA" id="ARBA00001913"/>
    </source>
</evidence>
<dbReference type="Pfam" id="PF00353">
    <property type="entry name" value="HemolysinCabind"/>
    <property type="match status" value="1"/>
</dbReference>
<dbReference type="InterPro" id="IPR034033">
    <property type="entry name" value="Serralysin-like"/>
</dbReference>
<dbReference type="PROSITE" id="PS00330">
    <property type="entry name" value="HEMOLYSIN_CALCIUM"/>
    <property type="match status" value="1"/>
</dbReference>
<evidence type="ECO:0000313" key="8">
    <source>
        <dbReference type="Proteomes" id="UP000297729"/>
    </source>
</evidence>
<dbReference type="CDD" id="cd04277">
    <property type="entry name" value="ZnMc_serralysin_like"/>
    <property type="match status" value="1"/>
</dbReference>
<dbReference type="GO" id="GO:0006508">
    <property type="term" value="P:proteolysis"/>
    <property type="evidence" value="ECO:0007669"/>
    <property type="project" value="InterPro"/>
</dbReference>
<gene>
    <name evidence="7" type="ORF">E4L98_28925</name>
</gene>
<reference evidence="7 8" key="1">
    <citation type="submission" date="2019-03" db="EMBL/GenBank/DDBJ databases">
        <title>Draft Genome Sequence of Duganella callidus sp. nov., a Novel Duganella Species Isolated from Cultivated Soil.</title>
        <authorList>
            <person name="Raths R."/>
            <person name="Peta V."/>
            <person name="Bucking H."/>
        </authorList>
    </citation>
    <scope>NUCLEOTIDE SEQUENCE [LARGE SCALE GENOMIC DNA]</scope>
    <source>
        <strain evidence="7 8">DN04</strain>
    </source>
</reference>
<accession>A0A4Y9RX14</accession>
<dbReference type="InterPro" id="IPR013858">
    <property type="entry name" value="Peptidase_M10B_C"/>
</dbReference>
<protein>
    <submittedName>
        <fullName evidence="7">DUF4214 domain-containing protein</fullName>
    </submittedName>
</protein>
<dbReference type="Proteomes" id="UP000297729">
    <property type="component" value="Unassembled WGS sequence"/>
</dbReference>
<organism evidence="7 8">
    <name type="scientific">Duganella callida</name>
    <dbReference type="NCBI Taxonomy" id="2561932"/>
    <lineage>
        <taxon>Bacteria</taxon>
        <taxon>Pseudomonadati</taxon>
        <taxon>Pseudomonadota</taxon>
        <taxon>Betaproteobacteria</taxon>
        <taxon>Burkholderiales</taxon>
        <taxon>Oxalobacteraceae</taxon>
        <taxon>Telluria group</taxon>
        <taxon>Duganella</taxon>
    </lineage>
</organism>
<dbReference type="InterPro" id="IPR025282">
    <property type="entry name" value="DUF4214"/>
</dbReference>
<comment type="subcellular location">
    <subcellularLocation>
        <location evidence="2">Secreted</location>
    </subcellularLocation>
</comment>
<dbReference type="Pfam" id="PF13946">
    <property type="entry name" value="DUF4214"/>
    <property type="match status" value="1"/>
</dbReference>
<dbReference type="PRINTS" id="PR00313">
    <property type="entry name" value="CABNDNGRPT"/>
</dbReference>
<dbReference type="SUPFAM" id="SSF55486">
    <property type="entry name" value="Metalloproteases ('zincins'), catalytic domain"/>
    <property type="match status" value="1"/>
</dbReference>
<dbReference type="GO" id="GO:0008237">
    <property type="term" value="F:metallopeptidase activity"/>
    <property type="evidence" value="ECO:0007669"/>
    <property type="project" value="InterPro"/>
</dbReference>
<dbReference type="GO" id="GO:0005615">
    <property type="term" value="C:extracellular space"/>
    <property type="evidence" value="ECO:0007669"/>
    <property type="project" value="InterPro"/>
</dbReference>